<organism evidence="2 3">
    <name type="scientific">Enterocloster hominis</name>
    <name type="common">ex Liu et al. 2021</name>
    <dbReference type="NCBI Taxonomy" id="2763663"/>
    <lineage>
        <taxon>Bacteria</taxon>
        <taxon>Bacillati</taxon>
        <taxon>Bacillota</taxon>
        <taxon>Clostridia</taxon>
        <taxon>Lachnospirales</taxon>
        <taxon>Lachnospiraceae</taxon>
        <taxon>Enterocloster</taxon>
    </lineage>
</organism>
<comment type="caution">
    <text evidence="2">The sequence shown here is derived from an EMBL/GenBank/DDBJ whole genome shotgun (WGS) entry which is preliminary data.</text>
</comment>
<proteinExistence type="predicted"/>
<dbReference type="Proteomes" id="UP000647491">
    <property type="component" value="Unassembled WGS sequence"/>
</dbReference>
<evidence type="ECO:0000259" key="1">
    <source>
        <dbReference type="Pfam" id="PF11823"/>
    </source>
</evidence>
<evidence type="ECO:0000313" key="3">
    <source>
        <dbReference type="Proteomes" id="UP000647491"/>
    </source>
</evidence>
<sequence>MRQKEWKLIITFHTTSDAIAFEKACKETGRSGRMIPVPRELSAGCGLAWCTVPADRADMETFLKECSIECEDMAELLY</sequence>
<name>A0ABR7NU89_9FIRM</name>
<gene>
    <name evidence="2" type="ORF">H8708_10690</name>
</gene>
<feature type="domain" description="Putative Se/S carrier protein-like" evidence="1">
    <location>
        <begin position="8"/>
        <end position="73"/>
    </location>
</feature>
<dbReference type="Pfam" id="PF11823">
    <property type="entry name" value="Se_S_carrier"/>
    <property type="match status" value="1"/>
</dbReference>
<accession>A0ABR7NU89</accession>
<protein>
    <submittedName>
        <fullName evidence="2">DUF3343 domain-containing protein</fullName>
    </submittedName>
</protein>
<reference evidence="2 3" key="1">
    <citation type="submission" date="2020-08" db="EMBL/GenBank/DDBJ databases">
        <title>Genome public.</title>
        <authorList>
            <person name="Liu C."/>
            <person name="Sun Q."/>
        </authorList>
    </citation>
    <scope>NUCLEOTIDE SEQUENCE [LARGE SCALE GENOMIC DNA]</scope>
    <source>
        <strain evidence="2 3">BX10</strain>
    </source>
</reference>
<keyword evidence="3" id="KW-1185">Reference proteome</keyword>
<dbReference type="InterPro" id="IPR021778">
    <property type="entry name" value="Se/S_carrier-like"/>
</dbReference>
<dbReference type="RefSeq" id="WP_022274575.1">
    <property type="nucleotide sequence ID" value="NZ_JACRTJ010000024.1"/>
</dbReference>
<dbReference type="EMBL" id="JACRTJ010000024">
    <property type="protein sequence ID" value="MBC8599685.1"/>
    <property type="molecule type" value="Genomic_DNA"/>
</dbReference>
<evidence type="ECO:0000313" key="2">
    <source>
        <dbReference type="EMBL" id="MBC8599685.1"/>
    </source>
</evidence>